<dbReference type="PRINTS" id="PR00038">
    <property type="entry name" value="HTHLUXR"/>
</dbReference>
<dbReference type="PANTHER" id="PTHR44688">
    <property type="entry name" value="DNA-BINDING TRANSCRIPTIONAL ACTIVATOR DEVR_DOSR"/>
    <property type="match status" value="1"/>
</dbReference>
<evidence type="ECO:0000313" key="5">
    <source>
        <dbReference type="EMBL" id="WXB92507.1"/>
    </source>
</evidence>
<keyword evidence="3" id="KW-0804">Transcription</keyword>
<dbReference type="CDD" id="cd06170">
    <property type="entry name" value="LuxR_C_like"/>
    <property type="match status" value="1"/>
</dbReference>
<evidence type="ECO:0000313" key="6">
    <source>
        <dbReference type="Proteomes" id="UP001387364"/>
    </source>
</evidence>
<dbReference type="Proteomes" id="UP001387364">
    <property type="component" value="Chromosome"/>
</dbReference>
<dbReference type="InterPro" id="IPR016032">
    <property type="entry name" value="Sig_transdc_resp-reg_C-effctor"/>
</dbReference>
<dbReference type="PANTHER" id="PTHR44688:SF16">
    <property type="entry name" value="DNA-BINDING TRANSCRIPTIONAL ACTIVATOR DEVR_DOSR"/>
    <property type="match status" value="1"/>
</dbReference>
<organism evidence="5 6">
    <name type="scientific">Bacillus kandeliae</name>
    <dbReference type="NCBI Taxonomy" id="3129297"/>
    <lineage>
        <taxon>Bacteria</taxon>
        <taxon>Bacillati</taxon>
        <taxon>Bacillota</taxon>
        <taxon>Bacilli</taxon>
        <taxon>Bacillales</taxon>
        <taxon>Bacillaceae</taxon>
        <taxon>Bacillus</taxon>
    </lineage>
</organism>
<evidence type="ECO:0000256" key="3">
    <source>
        <dbReference type="ARBA" id="ARBA00023163"/>
    </source>
</evidence>
<dbReference type="SUPFAM" id="SSF46894">
    <property type="entry name" value="C-terminal effector domain of the bipartite response regulators"/>
    <property type="match status" value="1"/>
</dbReference>
<sequence>MQLTKEEYNCVLCAVEELASKQMNTNINNYRAEVLKVLCEILGFQQSLFWLVDENKQLMDPILLNIEEKTLGEYNDYFYQLDYLQPSNLNKKRQVQKLTDVISFSEYIETEYYYSFMKKYSFLDEMGIYLEHQGECVGVIGLLRSKEEQLFMETDRIKLSFLAKQIESGFNIQNILKLNQQKQSTLLTEREKELVNYLEEGWKNREIAKKLYVSEHTIKKHLQNLYRKFNASNRTELLYRIK</sequence>
<dbReference type="PROSITE" id="PS50043">
    <property type="entry name" value="HTH_LUXR_2"/>
    <property type="match status" value="1"/>
</dbReference>
<keyword evidence="6" id="KW-1185">Reference proteome</keyword>
<keyword evidence="2" id="KW-0238">DNA-binding</keyword>
<proteinExistence type="predicted"/>
<dbReference type="InterPro" id="IPR000792">
    <property type="entry name" value="Tscrpt_reg_LuxR_C"/>
</dbReference>
<dbReference type="Pfam" id="PF00196">
    <property type="entry name" value="GerE"/>
    <property type="match status" value="1"/>
</dbReference>
<evidence type="ECO:0000256" key="1">
    <source>
        <dbReference type="ARBA" id="ARBA00023015"/>
    </source>
</evidence>
<dbReference type="EMBL" id="CP147404">
    <property type="protein sequence ID" value="WXB92507.1"/>
    <property type="molecule type" value="Genomic_DNA"/>
</dbReference>
<dbReference type="Gene3D" id="1.10.10.10">
    <property type="entry name" value="Winged helix-like DNA-binding domain superfamily/Winged helix DNA-binding domain"/>
    <property type="match status" value="1"/>
</dbReference>
<dbReference type="InterPro" id="IPR036388">
    <property type="entry name" value="WH-like_DNA-bd_sf"/>
</dbReference>
<evidence type="ECO:0000259" key="4">
    <source>
        <dbReference type="PROSITE" id="PS50043"/>
    </source>
</evidence>
<dbReference type="PROSITE" id="PS00622">
    <property type="entry name" value="HTH_LUXR_1"/>
    <property type="match status" value="1"/>
</dbReference>
<dbReference type="RefSeq" id="WP_338751076.1">
    <property type="nucleotide sequence ID" value="NZ_CP147404.1"/>
</dbReference>
<dbReference type="SMART" id="SM00421">
    <property type="entry name" value="HTH_LUXR"/>
    <property type="match status" value="1"/>
</dbReference>
<accession>A0ABZ2N4J6</accession>
<protein>
    <submittedName>
        <fullName evidence="5">LuxR C-terminal-related transcriptional regulator</fullName>
    </submittedName>
</protein>
<feature type="domain" description="HTH luxR-type" evidence="4">
    <location>
        <begin position="180"/>
        <end position="242"/>
    </location>
</feature>
<keyword evidence="1" id="KW-0805">Transcription regulation</keyword>
<reference evidence="5 6" key="1">
    <citation type="submission" date="2024-02" db="EMBL/GenBank/DDBJ databases">
        <title>Seven novel Bacillus-like species.</title>
        <authorList>
            <person name="Liu G."/>
        </authorList>
    </citation>
    <scope>NUCLEOTIDE SEQUENCE [LARGE SCALE GENOMIC DNA]</scope>
    <source>
        <strain evidence="5 6">FJAT-52991</strain>
    </source>
</reference>
<gene>
    <name evidence="5" type="ORF">WDJ61_14915</name>
</gene>
<evidence type="ECO:0000256" key="2">
    <source>
        <dbReference type="ARBA" id="ARBA00023125"/>
    </source>
</evidence>
<name>A0ABZ2N4J6_9BACI</name>
<dbReference type="SUPFAM" id="SSF55781">
    <property type="entry name" value="GAF domain-like"/>
    <property type="match status" value="1"/>
</dbReference>